<dbReference type="AlphaFoldDB" id="A0A4P9ZL96"/>
<evidence type="ECO:0000313" key="2">
    <source>
        <dbReference type="EMBL" id="RKP33858.1"/>
    </source>
</evidence>
<dbReference type="EMBL" id="ML003509">
    <property type="protein sequence ID" value="RKP33858.1"/>
    <property type="molecule type" value="Genomic_DNA"/>
</dbReference>
<dbReference type="Proteomes" id="UP000268162">
    <property type="component" value="Unassembled WGS sequence"/>
</dbReference>
<feature type="compositionally biased region" description="Low complexity" evidence="1">
    <location>
        <begin position="1"/>
        <end position="16"/>
    </location>
</feature>
<name>A0A4P9ZL96_9FUNG</name>
<sequence length="153" mass="17099">MTELQQQVQQQEGRQQAMETMNPTPYQNNETDCTATPTPRLQSSNQNAKFVLPSAGPQNPDTQLPGTSGWPQEPWPTSRDHRSTPQSRHTLENYSYSHDQPTGLVIGPKSIPRLKESDTTSVRTWTIQVDYVARANQWVPVQTLSSPLGSQLG</sequence>
<gene>
    <name evidence="2" type="ORF">BJ085DRAFT_32278</name>
</gene>
<accession>A0A4P9ZL96</accession>
<reference evidence="3" key="1">
    <citation type="journal article" date="2018" name="Nat. Microbiol.">
        <title>Leveraging single-cell genomics to expand the fungal tree of life.</title>
        <authorList>
            <person name="Ahrendt S.R."/>
            <person name="Quandt C.A."/>
            <person name="Ciobanu D."/>
            <person name="Clum A."/>
            <person name="Salamov A."/>
            <person name="Andreopoulos B."/>
            <person name="Cheng J.F."/>
            <person name="Woyke T."/>
            <person name="Pelin A."/>
            <person name="Henrissat B."/>
            <person name="Reynolds N.K."/>
            <person name="Benny G.L."/>
            <person name="Smith M.E."/>
            <person name="James T.Y."/>
            <person name="Grigoriev I.V."/>
        </authorList>
    </citation>
    <scope>NUCLEOTIDE SEQUENCE [LARGE SCALE GENOMIC DNA]</scope>
    <source>
        <strain evidence="3">RSA 468</strain>
    </source>
</reference>
<organism evidence="2 3">
    <name type="scientific">Dimargaris cristalligena</name>
    <dbReference type="NCBI Taxonomy" id="215637"/>
    <lineage>
        <taxon>Eukaryota</taxon>
        <taxon>Fungi</taxon>
        <taxon>Fungi incertae sedis</taxon>
        <taxon>Zoopagomycota</taxon>
        <taxon>Kickxellomycotina</taxon>
        <taxon>Dimargaritomycetes</taxon>
        <taxon>Dimargaritales</taxon>
        <taxon>Dimargaritaceae</taxon>
        <taxon>Dimargaris</taxon>
    </lineage>
</organism>
<protein>
    <submittedName>
        <fullName evidence="2">Uncharacterized protein</fullName>
    </submittedName>
</protein>
<feature type="compositionally biased region" description="Polar residues" evidence="1">
    <location>
        <begin position="56"/>
        <end position="70"/>
    </location>
</feature>
<feature type="compositionally biased region" description="Polar residues" evidence="1">
    <location>
        <begin position="17"/>
        <end position="48"/>
    </location>
</feature>
<evidence type="ECO:0000256" key="1">
    <source>
        <dbReference type="SAM" id="MobiDB-lite"/>
    </source>
</evidence>
<evidence type="ECO:0000313" key="3">
    <source>
        <dbReference type="Proteomes" id="UP000268162"/>
    </source>
</evidence>
<proteinExistence type="predicted"/>
<feature type="compositionally biased region" description="Polar residues" evidence="1">
    <location>
        <begin position="84"/>
        <end position="100"/>
    </location>
</feature>
<feature type="region of interest" description="Disordered" evidence="1">
    <location>
        <begin position="1"/>
        <end position="110"/>
    </location>
</feature>
<keyword evidence="3" id="KW-1185">Reference proteome</keyword>